<evidence type="ECO:0000313" key="1">
    <source>
        <dbReference type="EMBL" id="MFL2103262.1"/>
    </source>
</evidence>
<accession>A0ABW8UKH6</accession>
<dbReference type="Gene3D" id="3.40.50.300">
    <property type="entry name" value="P-loop containing nucleotide triphosphate hydrolases"/>
    <property type="match status" value="1"/>
</dbReference>
<gene>
    <name evidence="1" type="ORF">ACEN37_08330</name>
</gene>
<proteinExistence type="predicted"/>
<reference evidence="1 2" key="1">
    <citation type="submission" date="2024-08" db="EMBL/GenBank/DDBJ databases">
        <authorList>
            <person name="Arias E."/>
        </authorList>
    </citation>
    <scope>NUCLEOTIDE SEQUENCE [LARGE SCALE GENOMIC DNA]</scope>
    <source>
        <strain evidence="1 2">FAM 24106</strain>
    </source>
</reference>
<evidence type="ECO:0000313" key="2">
    <source>
        <dbReference type="Proteomes" id="UP001625374"/>
    </source>
</evidence>
<dbReference type="SUPFAM" id="SSF52540">
    <property type="entry name" value="P-loop containing nucleoside triphosphate hydrolases"/>
    <property type="match status" value="1"/>
</dbReference>
<organism evidence="1 2">
    <name type="scientific">Marinilactibacillus psychrotolerans</name>
    <dbReference type="NCBI Taxonomy" id="191770"/>
    <lineage>
        <taxon>Bacteria</taxon>
        <taxon>Bacillati</taxon>
        <taxon>Bacillota</taxon>
        <taxon>Bacilli</taxon>
        <taxon>Lactobacillales</taxon>
        <taxon>Carnobacteriaceae</taxon>
        <taxon>Marinilactibacillus</taxon>
    </lineage>
</organism>
<sequence length="234" mass="27579">MNSNKPLLVEFNGIPGSGKTTTVNELVQTLKSRKLKVLTLEDVYFYKEKNTFSKLLTTFKALLSYKILKSNYMIFKFLFYFSFNLSRLLFALRLVKLNYQLLRVYENENCDLIVLEEGIIQYTANIPHIDSFDKLTILNDLLLNMLRPYNNILLINCDIDLKESVRRIYKRGLKNRRFDVMKEDELLSGLKENSRLFNVMREFCMRKDSTNLNMSDDINNNVDLVVNKILQKLN</sequence>
<dbReference type="Proteomes" id="UP001625374">
    <property type="component" value="Unassembled WGS sequence"/>
</dbReference>
<dbReference type="RefSeq" id="WP_407143641.1">
    <property type="nucleotide sequence ID" value="NZ_JBGQQI010000022.1"/>
</dbReference>
<dbReference type="EMBL" id="JBGQQK010000023">
    <property type="protein sequence ID" value="MFL2103262.1"/>
    <property type="molecule type" value="Genomic_DNA"/>
</dbReference>
<name>A0ABW8UKH6_9LACT</name>
<keyword evidence="2" id="KW-1185">Reference proteome</keyword>
<evidence type="ECO:0008006" key="3">
    <source>
        <dbReference type="Google" id="ProtNLM"/>
    </source>
</evidence>
<dbReference type="InterPro" id="IPR027417">
    <property type="entry name" value="P-loop_NTPase"/>
</dbReference>
<protein>
    <recommendedName>
        <fullName evidence="3">Deoxynucleoside kinase domain-containing protein</fullName>
    </recommendedName>
</protein>
<comment type="caution">
    <text evidence="1">The sequence shown here is derived from an EMBL/GenBank/DDBJ whole genome shotgun (WGS) entry which is preliminary data.</text>
</comment>